<evidence type="ECO:0000256" key="1">
    <source>
        <dbReference type="ARBA" id="ARBA00022729"/>
    </source>
</evidence>
<comment type="caution">
    <text evidence="4">The sequence shown here is derived from an EMBL/GenBank/DDBJ whole genome shotgun (WGS) entry which is preliminary data.</text>
</comment>
<feature type="chain" id="PRO_5022003659" description="DUF4352 domain-containing protein" evidence="3">
    <location>
        <begin position="25"/>
        <end position="203"/>
    </location>
</feature>
<dbReference type="STRING" id="388357.GCA_001580365_02358"/>
<proteinExistence type="predicted"/>
<reference evidence="4 5" key="1">
    <citation type="submission" date="2019-07" db="EMBL/GenBank/DDBJ databases">
        <title>Whole genome shotgun sequence of Kocuria turfanensis NBRC 107627.</title>
        <authorList>
            <person name="Hosoyama A."/>
            <person name="Uohara A."/>
            <person name="Ohji S."/>
            <person name="Ichikawa N."/>
        </authorList>
    </citation>
    <scope>NUCLEOTIDE SEQUENCE [LARGE SCALE GENOMIC DNA]</scope>
    <source>
        <strain evidence="4 5">NBRC 107627</strain>
    </source>
</reference>
<accession>A0A512IH03</accession>
<name>A0A512IH03_9MICC</name>
<dbReference type="EMBL" id="BJZS01000102">
    <property type="protein sequence ID" value="GEO96983.1"/>
    <property type="molecule type" value="Genomic_DNA"/>
</dbReference>
<feature type="signal peptide" evidence="3">
    <location>
        <begin position="1"/>
        <end position="24"/>
    </location>
</feature>
<keyword evidence="5" id="KW-1185">Reference proteome</keyword>
<feature type="region of interest" description="Disordered" evidence="2">
    <location>
        <begin position="25"/>
        <end position="52"/>
    </location>
</feature>
<feature type="compositionally biased region" description="Polar residues" evidence="2">
    <location>
        <begin position="38"/>
        <end position="51"/>
    </location>
</feature>
<keyword evidence="1 3" id="KW-0732">Signal</keyword>
<dbReference type="PROSITE" id="PS51257">
    <property type="entry name" value="PROKAR_LIPOPROTEIN"/>
    <property type="match status" value="1"/>
</dbReference>
<protein>
    <recommendedName>
        <fullName evidence="6">DUF4352 domain-containing protein</fullName>
    </recommendedName>
</protein>
<dbReference type="Proteomes" id="UP000321103">
    <property type="component" value="Unassembled WGS sequence"/>
</dbReference>
<evidence type="ECO:0000313" key="5">
    <source>
        <dbReference type="Proteomes" id="UP000321103"/>
    </source>
</evidence>
<dbReference type="AlphaFoldDB" id="A0A512IH03"/>
<evidence type="ECO:0000313" key="4">
    <source>
        <dbReference type="EMBL" id="GEO96983.1"/>
    </source>
</evidence>
<sequence>MKRYAIALLTLPALTLVGCSNAEADPEPTAPNVEPATAESTPSPTQETSPRGNLMKEIGEPAGIHSLDDPSKNVVTYVVKGIEVDPVCTSPYAMAPENGHFIAIDMEVETAGEPGFTEVMYGPINVSPHSFKMIDAKGTTVNSVSSGPSYGCMEESETLPSSIGPGERVTGKVVLDVPSTEGVLVYNESIDPSLGWEWEIPQS</sequence>
<gene>
    <name evidence="4" type="ORF">KTU01_31060</name>
</gene>
<organism evidence="4 5">
    <name type="scientific">Kocuria turfanensis</name>
    <dbReference type="NCBI Taxonomy" id="388357"/>
    <lineage>
        <taxon>Bacteria</taxon>
        <taxon>Bacillati</taxon>
        <taxon>Actinomycetota</taxon>
        <taxon>Actinomycetes</taxon>
        <taxon>Micrococcales</taxon>
        <taxon>Micrococcaceae</taxon>
        <taxon>Kocuria</taxon>
    </lineage>
</organism>
<dbReference type="InterPro" id="IPR029050">
    <property type="entry name" value="Immunoprotect_excell_Ig-like"/>
</dbReference>
<evidence type="ECO:0000256" key="2">
    <source>
        <dbReference type="SAM" id="MobiDB-lite"/>
    </source>
</evidence>
<evidence type="ECO:0000256" key="3">
    <source>
        <dbReference type="SAM" id="SignalP"/>
    </source>
</evidence>
<dbReference type="Gene3D" id="2.60.40.1240">
    <property type="match status" value="1"/>
</dbReference>
<dbReference type="RefSeq" id="WP_147017800.1">
    <property type="nucleotide sequence ID" value="NZ_BJZS01000102.1"/>
</dbReference>
<evidence type="ECO:0008006" key="6">
    <source>
        <dbReference type="Google" id="ProtNLM"/>
    </source>
</evidence>